<keyword evidence="3" id="KW-1185">Reference proteome</keyword>
<sequence length="136" mass="14655">MAAHLYDRAPLAWLATFAALGSASPVGAQPVNAVPCNLGVAWQLTHADGAIVRAKIEQQGSRFRGGATGSTPLLTGNLYDGRVKGRVLSFHIRWSTGQASAYRGYILPDGRVEGSLHDLHAPGRQQPWILKQRVRC</sequence>
<protein>
    <recommendedName>
        <fullName evidence="4">DUF2147 domain-containing protein</fullName>
    </recommendedName>
</protein>
<comment type="caution">
    <text evidence="2">The sequence shown here is derived from an EMBL/GenBank/DDBJ whole genome shotgun (WGS) entry which is preliminary data.</text>
</comment>
<evidence type="ECO:0000313" key="3">
    <source>
        <dbReference type="Proteomes" id="UP000639859"/>
    </source>
</evidence>
<evidence type="ECO:0000313" key="2">
    <source>
        <dbReference type="EMBL" id="MBI1686430.1"/>
    </source>
</evidence>
<accession>A0ABS0T5Q1</accession>
<gene>
    <name evidence="2" type="ORF">I4Q42_22400</name>
</gene>
<organism evidence="2 3">
    <name type="scientific">Caulobacter hibisci</name>
    <dbReference type="NCBI Taxonomy" id="2035993"/>
    <lineage>
        <taxon>Bacteria</taxon>
        <taxon>Pseudomonadati</taxon>
        <taxon>Pseudomonadota</taxon>
        <taxon>Alphaproteobacteria</taxon>
        <taxon>Caulobacterales</taxon>
        <taxon>Caulobacteraceae</taxon>
        <taxon>Caulobacter</taxon>
    </lineage>
</organism>
<dbReference type="Proteomes" id="UP000639859">
    <property type="component" value="Unassembled WGS sequence"/>
</dbReference>
<feature type="signal peptide" evidence="1">
    <location>
        <begin position="1"/>
        <end position="28"/>
    </location>
</feature>
<evidence type="ECO:0000256" key="1">
    <source>
        <dbReference type="SAM" id="SignalP"/>
    </source>
</evidence>
<proteinExistence type="predicted"/>
<feature type="chain" id="PRO_5045991103" description="DUF2147 domain-containing protein" evidence="1">
    <location>
        <begin position="29"/>
        <end position="136"/>
    </location>
</feature>
<dbReference type="RefSeq" id="WP_198578321.1">
    <property type="nucleotide sequence ID" value="NZ_JADWOX010000022.1"/>
</dbReference>
<dbReference type="EMBL" id="JADWOX010000022">
    <property type="protein sequence ID" value="MBI1686430.1"/>
    <property type="molecule type" value="Genomic_DNA"/>
</dbReference>
<name>A0ABS0T5Q1_9CAUL</name>
<keyword evidence="1" id="KW-0732">Signal</keyword>
<reference evidence="2 3" key="1">
    <citation type="submission" date="2020-11" db="EMBL/GenBank/DDBJ databases">
        <title>genome sequence of strain KACC 18849.</title>
        <authorList>
            <person name="Gao J."/>
            <person name="Zhang X."/>
        </authorList>
    </citation>
    <scope>NUCLEOTIDE SEQUENCE [LARGE SCALE GENOMIC DNA]</scope>
    <source>
        <strain evidence="2 3">KACC 18849</strain>
    </source>
</reference>
<evidence type="ECO:0008006" key="4">
    <source>
        <dbReference type="Google" id="ProtNLM"/>
    </source>
</evidence>